<comment type="cofactor">
    <cofactor evidence="1">
        <name>Mg(2+)</name>
        <dbReference type="ChEBI" id="CHEBI:18420"/>
    </cofactor>
</comment>
<proteinExistence type="inferred from homology"/>
<dbReference type="PANTHER" id="PTHR43222:SF2">
    <property type="entry name" value="NUDIX HYDROLASE 23, CHLOROPLASTIC"/>
    <property type="match status" value="1"/>
</dbReference>
<accession>A0A356W7S7</accession>
<dbReference type="Pfam" id="PF00293">
    <property type="entry name" value="NUDIX"/>
    <property type="match status" value="1"/>
</dbReference>
<dbReference type="EMBL" id="DMBR01000087">
    <property type="protein sequence ID" value="HAE93497.1"/>
    <property type="molecule type" value="Genomic_DNA"/>
</dbReference>
<feature type="domain" description="Nudix hydrolase" evidence="5">
    <location>
        <begin position="24"/>
        <end position="170"/>
    </location>
</feature>
<sequence>MTDQLSNGFFSQEFKLKIPDGDDRIRRVCSHCQFVDYINPKIIAASVVTKGSKILLCRRAIDPRKGFWTLPAGFMEQGETVEEAARREAREEANAEIRIDRVLAVYSVPRISQVQIMFRAELVSDISPGPESLEVELFDWRDIPWSNLAFPTVLWGLTHYAETRSKTVFAPFSNPPGTEALTR</sequence>
<evidence type="ECO:0000313" key="6">
    <source>
        <dbReference type="EMBL" id="HAE93497.1"/>
    </source>
</evidence>
<organism evidence="7 9">
    <name type="scientific">Hyphomonas atlantica</name>
    <dbReference type="NCBI Taxonomy" id="1280948"/>
    <lineage>
        <taxon>Bacteria</taxon>
        <taxon>Pseudomonadati</taxon>
        <taxon>Pseudomonadota</taxon>
        <taxon>Alphaproteobacteria</taxon>
        <taxon>Hyphomonadales</taxon>
        <taxon>Hyphomonadaceae</taxon>
        <taxon>Hyphomonas</taxon>
    </lineage>
</organism>
<dbReference type="AlphaFoldDB" id="A0A356W7S7"/>
<dbReference type="PROSITE" id="PS51462">
    <property type="entry name" value="NUDIX"/>
    <property type="match status" value="1"/>
</dbReference>
<dbReference type="InterPro" id="IPR020084">
    <property type="entry name" value="NUDIX_hydrolase_CS"/>
</dbReference>
<dbReference type="SUPFAM" id="SSF55811">
    <property type="entry name" value="Nudix"/>
    <property type="match status" value="1"/>
</dbReference>
<dbReference type="PROSITE" id="PS00893">
    <property type="entry name" value="NUDIX_BOX"/>
    <property type="match status" value="1"/>
</dbReference>
<dbReference type="PANTHER" id="PTHR43222">
    <property type="entry name" value="NUDIX HYDROLASE 23"/>
    <property type="match status" value="1"/>
</dbReference>
<gene>
    <name evidence="6" type="ORF">DCG65_02990</name>
    <name evidence="7" type="ORF">DD728_12735</name>
</gene>
<dbReference type="Proteomes" id="UP000263957">
    <property type="component" value="Unassembled WGS sequence"/>
</dbReference>
<name>A0A356W7S7_9PROT</name>
<dbReference type="Pfam" id="PF14803">
    <property type="entry name" value="Zn_ribbon_Nudix"/>
    <property type="match status" value="1"/>
</dbReference>
<dbReference type="Gene3D" id="3.90.79.10">
    <property type="entry name" value="Nucleoside Triphosphate Pyrophosphohydrolase"/>
    <property type="match status" value="1"/>
</dbReference>
<dbReference type="Proteomes" id="UP000259173">
    <property type="component" value="Unassembled WGS sequence"/>
</dbReference>
<evidence type="ECO:0000313" key="8">
    <source>
        <dbReference type="Proteomes" id="UP000259173"/>
    </source>
</evidence>
<dbReference type="InterPro" id="IPR029401">
    <property type="entry name" value="Nudix_N"/>
</dbReference>
<comment type="caution">
    <text evidence="7">The sequence shown here is derived from an EMBL/GenBank/DDBJ whole genome shotgun (WGS) entry which is preliminary data.</text>
</comment>
<dbReference type="InterPro" id="IPR020476">
    <property type="entry name" value="Nudix_hydrolase"/>
</dbReference>
<reference evidence="8 9" key="1">
    <citation type="journal article" date="2018" name="Nat. Biotechnol.">
        <title>A standardized bacterial taxonomy based on genome phylogeny substantially revises the tree of life.</title>
        <authorList>
            <person name="Parks D.H."/>
            <person name="Chuvochina M."/>
            <person name="Waite D.W."/>
            <person name="Rinke C."/>
            <person name="Skarshewski A."/>
            <person name="Chaumeil P.A."/>
            <person name="Hugenholtz P."/>
        </authorList>
    </citation>
    <scope>NUCLEOTIDE SEQUENCE [LARGE SCALE GENOMIC DNA]</scope>
    <source>
        <strain evidence="7">UBA10378</strain>
        <strain evidence="6">UBA8557</strain>
    </source>
</reference>
<dbReference type="InterPro" id="IPR000086">
    <property type="entry name" value="NUDIX_hydrolase_dom"/>
</dbReference>
<evidence type="ECO:0000256" key="2">
    <source>
        <dbReference type="ARBA" id="ARBA00022801"/>
    </source>
</evidence>
<evidence type="ECO:0000256" key="4">
    <source>
        <dbReference type="RuleBase" id="RU003476"/>
    </source>
</evidence>
<dbReference type="EMBL" id="DOGS01000252">
    <property type="protein sequence ID" value="HBQ49720.1"/>
    <property type="molecule type" value="Genomic_DNA"/>
</dbReference>
<evidence type="ECO:0000256" key="1">
    <source>
        <dbReference type="ARBA" id="ARBA00001946"/>
    </source>
</evidence>
<evidence type="ECO:0000256" key="3">
    <source>
        <dbReference type="ARBA" id="ARBA00022842"/>
    </source>
</evidence>
<dbReference type="InterPro" id="IPR015797">
    <property type="entry name" value="NUDIX_hydrolase-like_dom_sf"/>
</dbReference>
<comment type="similarity">
    <text evidence="4">Belongs to the Nudix hydrolase family.</text>
</comment>
<keyword evidence="3" id="KW-0460">Magnesium</keyword>
<protein>
    <submittedName>
        <fullName evidence="7">NUDIX hydrolase</fullName>
    </submittedName>
</protein>
<keyword evidence="2 4" id="KW-0378">Hydrolase</keyword>
<dbReference type="GO" id="GO:0016787">
    <property type="term" value="F:hydrolase activity"/>
    <property type="evidence" value="ECO:0007669"/>
    <property type="project" value="UniProtKB-KW"/>
</dbReference>
<evidence type="ECO:0000259" key="5">
    <source>
        <dbReference type="PROSITE" id="PS51462"/>
    </source>
</evidence>
<dbReference type="PRINTS" id="PR00502">
    <property type="entry name" value="NUDIXFAMILY"/>
</dbReference>
<evidence type="ECO:0000313" key="9">
    <source>
        <dbReference type="Proteomes" id="UP000263957"/>
    </source>
</evidence>
<evidence type="ECO:0000313" key="7">
    <source>
        <dbReference type="EMBL" id="HBQ49720.1"/>
    </source>
</evidence>
<dbReference type="Gene3D" id="2.20.70.10">
    <property type="match status" value="1"/>
</dbReference>